<accession>A0AAX0B3R8</accession>
<dbReference type="GO" id="GO:0006310">
    <property type="term" value="P:DNA recombination"/>
    <property type="evidence" value="ECO:0007669"/>
    <property type="project" value="UniProtKB-KW"/>
</dbReference>
<keyword evidence="1" id="KW-0233">DNA recombination</keyword>
<dbReference type="InterPro" id="IPR013762">
    <property type="entry name" value="Integrase-like_cat_sf"/>
</dbReference>
<protein>
    <submittedName>
        <fullName evidence="3">Integrase</fullName>
    </submittedName>
</protein>
<dbReference type="SUPFAM" id="SSF56349">
    <property type="entry name" value="DNA breaking-rejoining enzymes"/>
    <property type="match status" value="1"/>
</dbReference>
<gene>
    <name evidence="3" type="ORF">B0H41_003681</name>
</gene>
<comment type="caution">
    <text evidence="3">The sequence shown here is derived from an EMBL/GenBank/DDBJ whole genome shotgun (WGS) entry which is preliminary data.</text>
</comment>
<dbReference type="GO" id="GO:0015074">
    <property type="term" value="P:DNA integration"/>
    <property type="evidence" value="ECO:0007669"/>
    <property type="project" value="InterPro"/>
</dbReference>
<dbReference type="Gene3D" id="1.10.443.10">
    <property type="entry name" value="Intergrase catalytic core"/>
    <property type="match status" value="1"/>
</dbReference>
<dbReference type="EMBL" id="JABSWW010000001">
    <property type="protein sequence ID" value="NRT90002.1"/>
    <property type="molecule type" value="Genomic_DNA"/>
</dbReference>
<dbReference type="InterPro" id="IPR050090">
    <property type="entry name" value="Tyrosine_recombinase_XerCD"/>
</dbReference>
<evidence type="ECO:0000313" key="3">
    <source>
        <dbReference type="EMBL" id="NRT90002.1"/>
    </source>
</evidence>
<dbReference type="RefSeq" id="WP_173711371.1">
    <property type="nucleotide sequence ID" value="NZ_JABSWW010000001.1"/>
</dbReference>
<dbReference type="PANTHER" id="PTHR30349">
    <property type="entry name" value="PHAGE INTEGRASE-RELATED"/>
    <property type="match status" value="1"/>
</dbReference>
<proteinExistence type="predicted"/>
<feature type="domain" description="Tyr recombinase" evidence="2">
    <location>
        <begin position="1"/>
        <end position="135"/>
    </location>
</feature>
<dbReference type="InterPro" id="IPR011010">
    <property type="entry name" value="DNA_brk_join_enz"/>
</dbReference>
<evidence type="ECO:0000259" key="2">
    <source>
        <dbReference type="PROSITE" id="PS51898"/>
    </source>
</evidence>
<reference evidence="3" key="2">
    <citation type="journal article" date="2022" name="Nat. Biotechnol.">
        <title>Carbon-negative production of acetone and isopropanol by gas fermentation at industrial pilot scale.</title>
        <authorList>
            <person name="Liew F.E."/>
            <person name="Nogle R."/>
            <person name="Abdalla T."/>
            <person name="Rasor B.J."/>
            <person name="Canter C."/>
            <person name="Jensen R.O."/>
            <person name="Wang L."/>
            <person name="Strutz J."/>
            <person name="Chirania P."/>
            <person name="De Tissera S."/>
            <person name="Mueller A.P."/>
            <person name="Ruan Z."/>
            <person name="Gao A."/>
            <person name="Tran L."/>
            <person name="Engle N.L."/>
            <person name="Bromley J.C."/>
            <person name="Daniell J."/>
            <person name="Conrado R."/>
            <person name="Tschaplinski T.J."/>
            <person name="Giannone R.J."/>
            <person name="Hettich R.L."/>
            <person name="Karim A.S."/>
            <person name="Simpson S.D."/>
            <person name="Brown S.D."/>
            <person name="Leang C."/>
            <person name="Jewett M.C."/>
            <person name="Kopke M."/>
        </authorList>
    </citation>
    <scope>NUCLEOTIDE SEQUENCE</scope>
    <source>
        <strain evidence="3">DJ080</strain>
    </source>
</reference>
<name>A0AAX0B3R8_CLOBE</name>
<organism evidence="3 4">
    <name type="scientific">Clostridium beijerinckii</name>
    <name type="common">Clostridium MP</name>
    <dbReference type="NCBI Taxonomy" id="1520"/>
    <lineage>
        <taxon>Bacteria</taxon>
        <taxon>Bacillati</taxon>
        <taxon>Bacillota</taxon>
        <taxon>Clostridia</taxon>
        <taxon>Eubacteriales</taxon>
        <taxon>Clostridiaceae</taxon>
        <taxon>Clostridium</taxon>
    </lineage>
</organism>
<dbReference type="PANTHER" id="PTHR30349:SF64">
    <property type="entry name" value="PROPHAGE INTEGRASE INTD-RELATED"/>
    <property type="match status" value="1"/>
</dbReference>
<evidence type="ECO:0000313" key="4">
    <source>
        <dbReference type="Proteomes" id="UP001193748"/>
    </source>
</evidence>
<evidence type="ECO:0000256" key="1">
    <source>
        <dbReference type="ARBA" id="ARBA00023172"/>
    </source>
</evidence>
<dbReference type="Pfam" id="PF00589">
    <property type="entry name" value="Phage_integrase"/>
    <property type="match status" value="1"/>
</dbReference>
<dbReference type="AlphaFoldDB" id="A0AAX0B3R8"/>
<dbReference type="PROSITE" id="PS51898">
    <property type="entry name" value="TYR_RECOMBINASE"/>
    <property type="match status" value="1"/>
</dbReference>
<dbReference type="CDD" id="cd01189">
    <property type="entry name" value="INT_ICEBs1_C_like"/>
    <property type="match status" value="1"/>
</dbReference>
<dbReference type="GO" id="GO:0003677">
    <property type="term" value="F:DNA binding"/>
    <property type="evidence" value="ECO:0007669"/>
    <property type="project" value="InterPro"/>
</dbReference>
<dbReference type="InterPro" id="IPR002104">
    <property type="entry name" value="Integrase_catalytic"/>
</dbReference>
<reference evidence="3" key="1">
    <citation type="submission" date="2020-05" db="EMBL/GenBank/DDBJ databases">
        <authorList>
            <person name="Brown S."/>
            <person name="Huntemann M."/>
            <person name="Clum A."/>
            <person name="Spunde A."/>
            <person name="Palaniappan K."/>
            <person name="Ritter S."/>
            <person name="Mikhailova N."/>
            <person name="Chen I.-M."/>
            <person name="Stamatis D."/>
            <person name="Reddy T."/>
            <person name="O'Malley R."/>
            <person name="Daum C."/>
            <person name="Shapiro N."/>
            <person name="Ivanova N."/>
            <person name="Kyrpides N."/>
            <person name="Woyke T."/>
        </authorList>
    </citation>
    <scope>NUCLEOTIDE SEQUENCE</scope>
    <source>
        <strain evidence="3">DJ080</strain>
    </source>
</reference>
<dbReference type="Proteomes" id="UP001193748">
    <property type="component" value="Unassembled WGS sequence"/>
</dbReference>
<sequence length="142" mass="16559">MDFITTRTPKTKKSNRSVPIPKNILSELEKHESKQDNIKSKASNMYNDNNIIFATDFRNYIDTSNLNRRFKKSPKRAEIAPIKFHGLRHTYATRLFENDIQPKTVSDLMGHEDIQTTLNLYTWVLDSQKNKAVDVLDNIFTI</sequence>